<feature type="compositionally biased region" description="Basic residues" evidence="1">
    <location>
        <begin position="1"/>
        <end position="10"/>
    </location>
</feature>
<dbReference type="EMBL" id="UZAM01014513">
    <property type="protein sequence ID" value="VDP34350.1"/>
    <property type="molecule type" value="Genomic_DNA"/>
</dbReference>
<protein>
    <submittedName>
        <fullName evidence="2 4">Uncharacterized protein</fullName>
    </submittedName>
</protein>
<name>A0A183J4F4_9BILA</name>
<dbReference type="Proteomes" id="UP000270296">
    <property type="component" value="Unassembled WGS sequence"/>
</dbReference>
<evidence type="ECO:0000313" key="3">
    <source>
        <dbReference type="Proteomes" id="UP000270296"/>
    </source>
</evidence>
<accession>A0A183J4F4</accession>
<evidence type="ECO:0000256" key="1">
    <source>
        <dbReference type="SAM" id="MobiDB-lite"/>
    </source>
</evidence>
<sequence length="36" mass="3994">MVRRRRRRHWSSASASASAGGRPSALPDRLSFNEPA</sequence>
<reference evidence="2 3" key="2">
    <citation type="submission" date="2018-11" db="EMBL/GenBank/DDBJ databases">
        <authorList>
            <consortium name="Pathogen Informatics"/>
        </authorList>
    </citation>
    <scope>NUCLEOTIDE SEQUENCE [LARGE SCALE GENOMIC DNA]</scope>
</reference>
<organism evidence="4">
    <name type="scientific">Soboliphyme baturini</name>
    <dbReference type="NCBI Taxonomy" id="241478"/>
    <lineage>
        <taxon>Eukaryota</taxon>
        <taxon>Metazoa</taxon>
        <taxon>Ecdysozoa</taxon>
        <taxon>Nematoda</taxon>
        <taxon>Enoplea</taxon>
        <taxon>Dorylaimia</taxon>
        <taxon>Dioctophymatida</taxon>
        <taxon>Dioctophymatoidea</taxon>
        <taxon>Soboliphymatidae</taxon>
        <taxon>Soboliphyme</taxon>
    </lineage>
</organism>
<feature type="region of interest" description="Disordered" evidence="1">
    <location>
        <begin position="1"/>
        <end position="36"/>
    </location>
</feature>
<feature type="compositionally biased region" description="Low complexity" evidence="1">
    <location>
        <begin position="11"/>
        <end position="25"/>
    </location>
</feature>
<gene>
    <name evidence="2" type="ORF">SBAD_LOCUS10752</name>
</gene>
<dbReference type="AlphaFoldDB" id="A0A183J4F4"/>
<keyword evidence="3" id="KW-1185">Reference proteome</keyword>
<evidence type="ECO:0000313" key="4">
    <source>
        <dbReference type="WBParaSite" id="SBAD_0001112801-mRNA-1"/>
    </source>
</evidence>
<evidence type="ECO:0000313" key="2">
    <source>
        <dbReference type="EMBL" id="VDP34350.1"/>
    </source>
</evidence>
<reference evidence="4" key="1">
    <citation type="submission" date="2016-06" db="UniProtKB">
        <authorList>
            <consortium name="WormBaseParasite"/>
        </authorList>
    </citation>
    <scope>IDENTIFICATION</scope>
</reference>
<proteinExistence type="predicted"/>
<dbReference type="WBParaSite" id="SBAD_0001112801-mRNA-1">
    <property type="protein sequence ID" value="SBAD_0001112801-mRNA-1"/>
    <property type="gene ID" value="SBAD_0001112801"/>
</dbReference>